<dbReference type="GO" id="GO:0003677">
    <property type="term" value="F:DNA binding"/>
    <property type="evidence" value="ECO:0007669"/>
    <property type="project" value="UniProtKB-KW"/>
</dbReference>
<dbReference type="InterPro" id="IPR039425">
    <property type="entry name" value="RNA_pol_sigma-70-like"/>
</dbReference>
<dbReference type="NCBIfam" id="TIGR02937">
    <property type="entry name" value="sigma70-ECF"/>
    <property type="match status" value="1"/>
</dbReference>
<proteinExistence type="inferred from homology"/>
<evidence type="ECO:0000256" key="5">
    <source>
        <dbReference type="ARBA" id="ARBA00023163"/>
    </source>
</evidence>
<comment type="similarity">
    <text evidence="1">Belongs to the sigma-70 factor family. ECF subfamily.</text>
</comment>
<evidence type="ECO:0000259" key="6">
    <source>
        <dbReference type="Pfam" id="PF04542"/>
    </source>
</evidence>
<accession>A0A4V6MG77</accession>
<dbReference type="GO" id="GO:0006352">
    <property type="term" value="P:DNA-templated transcription initiation"/>
    <property type="evidence" value="ECO:0007669"/>
    <property type="project" value="InterPro"/>
</dbReference>
<dbReference type="Pfam" id="PF08281">
    <property type="entry name" value="Sigma70_r4_2"/>
    <property type="match status" value="1"/>
</dbReference>
<evidence type="ECO:0000256" key="3">
    <source>
        <dbReference type="ARBA" id="ARBA00023082"/>
    </source>
</evidence>
<dbReference type="InterPro" id="IPR013325">
    <property type="entry name" value="RNA_pol_sigma_r2"/>
</dbReference>
<dbReference type="Gene3D" id="1.10.1740.10">
    <property type="match status" value="1"/>
</dbReference>
<keyword evidence="5" id="KW-0804">Transcription</keyword>
<dbReference type="InterPro" id="IPR013324">
    <property type="entry name" value="RNA_pol_sigma_r3/r4-like"/>
</dbReference>
<dbReference type="SUPFAM" id="SSF88659">
    <property type="entry name" value="Sigma3 and sigma4 domains of RNA polymerase sigma factors"/>
    <property type="match status" value="1"/>
</dbReference>
<feature type="domain" description="RNA polymerase sigma factor 70 region 4 type 2" evidence="7">
    <location>
        <begin position="125"/>
        <end position="176"/>
    </location>
</feature>
<dbReference type="OrthoDB" id="7376212at2"/>
<dbReference type="SUPFAM" id="SSF88946">
    <property type="entry name" value="Sigma2 domain of RNA polymerase sigma factors"/>
    <property type="match status" value="1"/>
</dbReference>
<dbReference type="Pfam" id="PF04542">
    <property type="entry name" value="Sigma70_r2"/>
    <property type="match status" value="1"/>
</dbReference>
<keyword evidence="3" id="KW-0731">Sigma factor</keyword>
<keyword evidence="9" id="KW-1185">Reference proteome</keyword>
<keyword evidence="4" id="KW-0238">DNA-binding</keyword>
<gene>
    <name evidence="8" type="ORF">EV385_6085</name>
</gene>
<dbReference type="PANTHER" id="PTHR43133:SF8">
    <property type="entry name" value="RNA POLYMERASE SIGMA FACTOR HI_1459-RELATED"/>
    <property type="match status" value="1"/>
</dbReference>
<keyword evidence="2" id="KW-0805">Transcription regulation</keyword>
<evidence type="ECO:0000256" key="2">
    <source>
        <dbReference type="ARBA" id="ARBA00023015"/>
    </source>
</evidence>
<evidence type="ECO:0000256" key="4">
    <source>
        <dbReference type="ARBA" id="ARBA00023125"/>
    </source>
</evidence>
<dbReference type="AlphaFoldDB" id="A0A4V6MG77"/>
<dbReference type="InterPro" id="IPR014284">
    <property type="entry name" value="RNA_pol_sigma-70_dom"/>
</dbReference>
<protein>
    <submittedName>
        <fullName evidence="8">RNA polymerase sigma-70 factor (ECF subfamily)</fullName>
    </submittedName>
</protein>
<dbReference type="InterPro" id="IPR036388">
    <property type="entry name" value="WH-like_DNA-bd_sf"/>
</dbReference>
<dbReference type="Proteomes" id="UP000292564">
    <property type="component" value="Unassembled WGS sequence"/>
</dbReference>
<comment type="caution">
    <text evidence="8">The sequence shown here is derived from an EMBL/GenBank/DDBJ whole genome shotgun (WGS) entry which is preliminary data.</text>
</comment>
<feature type="domain" description="RNA polymerase sigma-70 region 2" evidence="6">
    <location>
        <begin position="36"/>
        <end position="99"/>
    </location>
</feature>
<sequence>MSADAAARLAGTSDDAALVARARAGDSVAFAALAEGCRTRVWAICLRLTGNHADAEDALQDALMAAWQHIGGFRQEARFGTWLYRIAANAALAVVRRRRETPLAPEDQDYLVVVDDHADRHAERDRVQAALARVPEPFRTALVLREYGDLSYQEIAAHQGVGVQTVKTRLYRARSAVAELLREPG</sequence>
<dbReference type="CDD" id="cd06171">
    <property type="entry name" value="Sigma70_r4"/>
    <property type="match status" value="1"/>
</dbReference>
<name>A0A4V6MG77_9ACTN</name>
<dbReference type="InterPro" id="IPR007627">
    <property type="entry name" value="RNA_pol_sigma70_r2"/>
</dbReference>
<evidence type="ECO:0000313" key="8">
    <source>
        <dbReference type="EMBL" id="RZU54146.1"/>
    </source>
</evidence>
<dbReference type="EMBL" id="SHKY01000001">
    <property type="protein sequence ID" value="RZU54146.1"/>
    <property type="molecule type" value="Genomic_DNA"/>
</dbReference>
<dbReference type="PANTHER" id="PTHR43133">
    <property type="entry name" value="RNA POLYMERASE ECF-TYPE SIGMA FACTO"/>
    <property type="match status" value="1"/>
</dbReference>
<evidence type="ECO:0000259" key="7">
    <source>
        <dbReference type="Pfam" id="PF08281"/>
    </source>
</evidence>
<dbReference type="InterPro" id="IPR013249">
    <property type="entry name" value="RNA_pol_sigma70_r4_t2"/>
</dbReference>
<reference evidence="8 9" key="1">
    <citation type="submission" date="2019-02" db="EMBL/GenBank/DDBJ databases">
        <title>Sequencing the genomes of 1000 actinobacteria strains.</title>
        <authorList>
            <person name="Klenk H.-P."/>
        </authorList>
    </citation>
    <scope>NUCLEOTIDE SEQUENCE [LARGE SCALE GENOMIC DNA]</scope>
    <source>
        <strain evidence="8 9">DSM 45162</strain>
    </source>
</reference>
<organism evidence="8 9">
    <name type="scientific">Krasilnikovia cinnamomea</name>
    <dbReference type="NCBI Taxonomy" id="349313"/>
    <lineage>
        <taxon>Bacteria</taxon>
        <taxon>Bacillati</taxon>
        <taxon>Actinomycetota</taxon>
        <taxon>Actinomycetes</taxon>
        <taxon>Micromonosporales</taxon>
        <taxon>Micromonosporaceae</taxon>
        <taxon>Krasilnikovia</taxon>
    </lineage>
</organism>
<dbReference type="RefSeq" id="WP_130512543.1">
    <property type="nucleotide sequence ID" value="NZ_SHKY01000001.1"/>
</dbReference>
<dbReference type="GO" id="GO:0016987">
    <property type="term" value="F:sigma factor activity"/>
    <property type="evidence" value="ECO:0007669"/>
    <property type="project" value="UniProtKB-KW"/>
</dbReference>
<dbReference type="Gene3D" id="1.10.10.10">
    <property type="entry name" value="Winged helix-like DNA-binding domain superfamily/Winged helix DNA-binding domain"/>
    <property type="match status" value="1"/>
</dbReference>
<evidence type="ECO:0000256" key="1">
    <source>
        <dbReference type="ARBA" id="ARBA00010641"/>
    </source>
</evidence>
<evidence type="ECO:0000313" key="9">
    <source>
        <dbReference type="Proteomes" id="UP000292564"/>
    </source>
</evidence>